<dbReference type="Proteomes" id="UP000182818">
    <property type="component" value="Unassembled WGS sequence"/>
</dbReference>
<dbReference type="GO" id="GO:0016301">
    <property type="term" value="F:kinase activity"/>
    <property type="evidence" value="ECO:0007669"/>
    <property type="project" value="UniProtKB-KW"/>
</dbReference>
<keyword evidence="3" id="KW-0418">Kinase</keyword>
<dbReference type="AlphaFoldDB" id="A0A0R2K1Y5"/>
<dbReference type="OrthoDB" id="9795247at2"/>
<dbReference type="InterPro" id="IPR043129">
    <property type="entry name" value="ATPase_NBD"/>
</dbReference>
<protein>
    <submittedName>
        <fullName evidence="2">ROK family protein</fullName>
    </submittedName>
    <submittedName>
        <fullName evidence="3">Sugar kinase of the NBD/HSP70 family, may contain an N-terminal HTH domain</fullName>
    </submittedName>
</protein>
<dbReference type="STRING" id="319653.SAMN04487973_10157"/>
<keyword evidence="5" id="KW-1185">Reference proteome</keyword>
<sequence>MKSILVFDVGGSSIKCGVWKDEQLSELKSRKTPATWEEMKAVFLDVKNELDDELQGVAISIPGAVNVNEGVIYGTSAIPYIHRFPIKKELNELFGLKVTIQNDANCAALAEVWKGNAADVANSAFLIIGSGIGGAIVINKKLVPGSHLFGGEFGYMVIDQRNGHTLSEMGSPVTMAQQFTKKQNDQKNYEGTDVFALAQAQNEQAIKSVETLYNALSIGIFNLAVSFDPDKILIGGGISRRPDLITELQKRFKTLVVDKHADGLNTQIVSCKYLAESNMIGAVYQFELEK</sequence>
<dbReference type="SUPFAM" id="SSF53067">
    <property type="entry name" value="Actin-like ATPase domain"/>
    <property type="match status" value="1"/>
</dbReference>
<organism evidence="2 4">
    <name type="scientific">Pediococcus ethanolidurans</name>
    <dbReference type="NCBI Taxonomy" id="319653"/>
    <lineage>
        <taxon>Bacteria</taxon>
        <taxon>Bacillati</taxon>
        <taxon>Bacillota</taxon>
        <taxon>Bacilli</taxon>
        <taxon>Lactobacillales</taxon>
        <taxon>Lactobacillaceae</taxon>
        <taxon>Pediococcus</taxon>
    </lineage>
</organism>
<evidence type="ECO:0000313" key="4">
    <source>
        <dbReference type="Proteomes" id="UP000051749"/>
    </source>
</evidence>
<evidence type="ECO:0000313" key="2">
    <source>
        <dbReference type="EMBL" id="KRN83641.1"/>
    </source>
</evidence>
<dbReference type="GeneID" id="76042593"/>
<comment type="similarity">
    <text evidence="1">Belongs to the ROK (NagC/XylR) family.</text>
</comment>
<dbReference type="Gene3D" id="3.30.420.40">
    <property type="match status" value="2"/>
</dbReference>
<dbReference type="EMBL" id="FOGK01000001">
    <property type="protein sequence ID" value="SER01431.1"/>
    <property type="molecule type" value="Genomic_DNA"/>
</dbReference>
<gene>
    <name evidence="2" type="ORF">IV87_GL000110</name>
    <name evidence="3" type="ORF">SAMN04487973_10157</name>
</gene>
<comment type="caution">
    <text evidence="2">The sequence shown here is derived from an EMBL/GenBank/DDBJ whole genome shotgun (WGS) entry which is preliminary data.</text>
</comment>
<evidence type="ECO:0000313" key="5">
    <source>
        <dbReference type="Proteomes" id="UP000182818"/>
    </source>
</evidence>
<dbReference type="PATRIC" id="fig|319653.3.peg.111"/>
<dbReference type="RefSeq" id="WP_057804953.1">
    <property type="nucleotide sequence ID" value="NZ_BJYP01000001.1"/>
</dbReference>
<reference evidence="2 4" key="1">
    <citation type="journal article" date="2015" name="Genome Announc.">
        <title>Expanding the biotechnology potential of lactobacilli through comparative genomics of 213 strains and associated genera.</title>
        <authorList>
            <person name="Sun Z."/>
            <person name="Harris H.M."/>
            <person name="McCann A."/>
            <person name="Guo C."/>
            <person name="Argimon S."/>
            <person name="Zhang W."/>
            <person name="Yang X."/>
            <person name="Jeffery I.B."/>
            <person name="Cooney J.C."/>
            <person name="Kagawa T.F."/>
            <person name="Liu W."/>
            <person name="Song Y."/>
            <person name="Salvetti E."/>
            <person name="Wrobel A."/>
            <person name="Rasinkangas P."/>
            <person name="Parkhill J."/>
            <person name="Rea M.C."/>
            <person name="O'Sullivan O."/>
            <person name="Ritari J."/>
            <person name="Douillard F.P."/>
            <person name="Paul Ross R."/>
            <person name="Yang R."/>
            <person name="Briner A.E."/>
            <person name="Felis G.E."/>
            <person name="de Vos W.M."/>
            <person name="Barrangou R."/>
            <person name="Klaenhammer T.R."/>
            <person name="Caufield P.W."/>
            <person name="Cui Y."/>
            <person name="Zhang H."/>
            <person name="O'Toole P.W."/>
        </authorList>
    </citation>
    <scope>NUCLEOTIDE SEQUENCE [LARGE SCALE GENOMIC DNA]</scope>
    <source>
        <strain evidence="2 4">DSM 22301</strain>
    </source>
</reference>
<dbReference type="Proteomes" id="UP000051749">
    <property type="component" value="Unassembled WGS sequence"/>
</dbReference>
<dbReference type="PANTHER" id="PTHR18964:SF170">
    <property type="entry name" value="SUGAR KINASE"/>
    <property type="match status" value="1"/>
</dbReference>
<evidence type="ECO:0000256" key="1">
    <source>
        <dbReference type="ARBA" id="ARBA00006479"/>
    </source>
</evidence>
<dbReference type="PANTHER" id="PTHR18964">
    <property type="entry name" value="ROK (REPRESSOR, ORF, KINASE) FAMILY"/>
    <property type="match status" value="1"/>
</dbReference>
<dbReference type="CDD" id="cd24152">
    <property type="entry name" value="ASKHA_NBD_ROK-like"/>
    <property type="match status" value="1"/>
</dbReference>
<name>A0A0R2K1Y5_9LACO</name>
<reference evidence="3 5" key="2">
    <citation type="submission" date="2016-10" db="EMBL/GenBank/DDBJ databases">
        <authorList>
            <person name="Varghese N."/>
            <person name="Submissions S."/>
        </authorList>
    </citation>
    <scope>NUCLEOTIDE SEQUENCE [LARGE SCALE GENOMIC DNA]</scope>
    <source>
        <strain evidence="3 5">CGMCC 1.3889</strain>
    </source>
</reference>
<evidence type="ECO:0000313" key="3">
    <source>
        <dbReference type="EMBL" id="SER01431.1"/>
    </source>
</evidence>
<dbReference type="InterPro" id="IPR000600">
    <property type="entry name" value="ROK"/>
</dbReference>
<keyword evidence="3" id="KW-0808">Transferase</keyword>
<dbReference type="EMBL" id="JQBY01000001">
    <property type="protein sequence ID" value="KRN83641.1"/>
    <property type="molecule type" value="Genomic_DNA"/>
</dbReference>
<accession>A0A0R2K1Y5</accession>
<proteinExistence type="inferred from homology"/>
<dbReference type="Pfam" id="PF00480">
    <property type="entry name" value="ROK"/>
    <property type="match status" value="1"/>
</dbReference>